<dbReference type="AlphaFoldDB" id="A0A9D4E2B8"/>
<comment type="caution">
    <text evidence="1">The sequence shown here is derived from an EMBL/GenBank/DDBJ whole genome shotgun (WGS) entry which is preliminary data.</text>
</comment>
<evidence type="ECO:0000313" key="2">
    <source>
        <dbReference type="Proteomes" id="UP000828390"/>
    </source>
</evidence>
<name>A0A9D4E2B8_DREPO</name>
<organism evidence="1 2">
    <name type="scientific">Dreissena polymorpha</name>
    <name type="common">Zebra mussel</name>
    <name type="synonym">Mytilus polymorpha</name>
    <dbReference type="NCBI Taxonomy" id="45954"/>
    <lineage>
        <taxon>Eukaryota</taxon>
        <taxon>Metazoa</taxon>
        <taxon>Spiralia</taxon>
        <taxon>Lophotrochozoa</taxon>
        <taxon>Mollusca</taxon>
        <taxon>Bivalvia</taxon>
        <taxon>Autobranchia</taxon>
        <taxon>Heteroconchia</taxon>
        <taxon>Euheterodonta</taxon>
        <taxon>Imparidentia</taxon>
        <taxon>Neoheterodontei</taxon>
        <taxon>Myida</taxon>
        <taxon>Dreissenoidea</taxon>
        <taxon>Dreissenidae</taxon>
        <taxon>Dreissena</taxon>
    </lineage>
</organism>
<reference evidence="1" key="1">
    <citation type="journal article" date="2019" name="bioRxiv">
        <title>The Genome of the Zebra Mussel, Dreissena polymorpha: A Resource for Invasive Species Research.</title>
        <authorList>
            <person name="McCartney M.A."/>
            <person name="Auch B."/>
            <person name="Kono T."/>
            <person name="Mallez S."/>
            <person name="Zhang Y."/>
            <person name="Obille A."/>
            <person name="Becker A."/>
            <person name="Abrahante J.E."/>
            <person name="Garbe J."/>
            <person name="Badalamenti J.P."/>
            <person name="Herman A."/>
            <person name="Mangelson H."/>
            <person name="Liachko I."/>
            <person name="Sullivan S."/>
            <person name="Sone E.D."/>
            <person name="Koren S."/>
            <person name="Silverstein K.A.T."/>
            <person name="Beckman K.B."/>
            <person name="Gohl D.M."/>
        </authorList>
    </citation>
    <scope>NUCLEOTIDE SEQUENCE</scope>
    <source>
        <strain evidence="1">Duluth1</strain>
        <tissue evidence="1">Whole animal</tissue>
    </source>
</reference>
<reference evidence="1" key="2">
    <citation type="submission" date="2020-11" db="EMBL/GenBank/DDBJ databases">
        <authorList>
            <person name="McCartney M.A."/>
            <person name="Auch B."/>
            <person name="Kono T."/>
            <person name="Mallez S."/>
            <person name="Becker A."/>
            <person name="Gohl D.M."/>
            <person name="Silverstein K.A.T."/>
            <person name="Koren S."/>
            <person name="Bechman K.B."/>
            <person name="Herman A."/>
            <person name="Abrahante J.E."/>
            <person name="Garbe J."/>
        </authorList>
    </citation>
    <scope>NUCLEOTIDE SEQUENCE</scope>
    <source>
        <strain evidence="1">Duluth1</strain>
        <tissue evidence="1">Whole animal</tissue>
    </source>
</reference>
<protein>
    <submittedName>
        <fullName evidence="1">Uncharacterized protein</fullName>
    </submittedName>
</protein>
<sequence length="105" mass="12065">MELQPGLYLLSSKLGWMLTCRTCEQKDEHFISNMLILTPGVDIGNTSAFASVDSALLRKPIIQDFWNLESIGVTDDPKITDDEIAMQKFRETLRLEDNRYQVTWP</sequence>
<keyword evidence="2" id="KW-1185">Reference proteome</keyword>
<accession>A0A9D4E2B8</accession>
<proteinExistence type="predicted"/>
<gene>
    <name evidence="1" type="ORF">DPMN_172023</name>
</gene>
<evidence type="ECO:0000313" key="1">
    <source>
        <dbReference type="EMBL" id="KAH3770730.1"/>
    </source>
</evidence>
<dbReference type="Proteomes" id="UP000828390">
    <property type="component" value="Unassembled WGS sequence"/>
</dbReference>
<dbReference type="EMBL" id="JAIWYP010000009">
    <property type="protein sequence ID" value="KAH3770730.1"/>
    <property type="molecule type" value="Genomic_DNA"/>
</dbReference>